<dbReference type="EMBL" id="JXSX01000001">
    <property type="protein sequence ID" value="KIR64687.1"/>
    <property type="molecule type" value="Genomic_DNA"/>
</dbReference>
<name>A0A0D0V0X0_9ACTN</name>
<protein>
    <recommendedName>
        <fullName evidence="5">LPXTG-motif cell wall anchor domain-containing protein</fullName>
    </recommendedName>
</protein>
<evidence type="ECO:0000256" key="1">
    <source>
        <dbReference type="SAM" id="Phobius"/>
    </source>
</evidence>
<feature type="chain" id="PRO_5002222983" description="LPXTG-motif cell wall anchor domain-containing protein" evidence="2">
    <location>
        <begin position="24"/>
        <end position="383"/>
    </location>
</feature>
<reference evidence="3 4" key="1">
    <citation type="submission" date="2015-01" db="EMBL/GenBank/DDBJ databases">
        <title>Sequencing and annotation of Micromonospora carbonacea strain JXNU-1 genome.</title>
        <authorList>
            <person name="Long Z."/>
            <person name="Huang Y."/>
            <person name="Jiang Y."/>
        </authorList>
    </citation>
    <scope>NUCLEOTIDE SEQUENCE [LARGE SCALE GENOMIC DNA]</scope>
    <source>
        <strain evidence="3 4">JXNU-1</strain>
    </source>
</reference>
<evidence type="ECO:0000313" key="3">
    <source>
        <dbReference type="EMBL" id="KIR64687.1"/>
    </source>
</evidence>
<keyword evidence="4" id="KW-1185">Reference proteome</keyword>
<proteinExistence type="predicted"/>
<dbReference type="Proteomes" id="UP000032254">
    <property type="component" value="Unassembled WGS sequence"/>
</dbReference>
<keyword evidence="2" id="KW-0732">Signal</keyword>
<keyword evidence="1" id="KW-1133">Transmembrane helix</keyword>
<sequence length="383" mass="39323">MRLGAAALLASGALAALGAPAHAEGAGTDLSLDVAGTRVAAGVEGKTAFIKISNRGTNPVSKASVEVDVSDLDPLDAEAIPRGEACEEIGEDRWYCALLDDELPAPGRTVEVPLLVFKNNGGGPRSAPVTFTLASPDDTTPENNTRTVRVEFTEESGVDLGVRVPDVTRHIRPDEYDPDTEGFPALQPGQTTVLVGEVFNQGDLAADGLRLTMLLPEGVTFAAEFTDCTHSAGNRKVTCEIEDLRLADGGDALSFVVPITVDAGVRGPVALKPGTVTAEALGQLTPQQQRSRKATAPALPSGLTLVPAHEVDGSDNSDDFAVLVIARSNGGGGGDGGLPVTGPQAGLIGGVGAAVLAVGGVLLVLARRRRVVLVAPTDERRNG</sequence>
<comment type="caution">
    <text evidence="3">The sequence shown here is derived from an EMBL/GenBank/DDBJ whole genome shotgun (WGS) entry which is preliminary data.</text>
</comment>
<evidence type="ECO:0000313" key="4">
    <source>
        <dbReference type="Proteomes" id="UP000032254"/>
    </source>
</evidence>
<evidence type="ECO:0000256" key="2">
    <source>
        <dbReference type="SAM" id="SignalP"/>
    </source>
</evidence>
<evidence type="ECO:0008006" key="5">
    <source>
        <dbReference type="Google" id="ProtNLM"/>
    </source>
</evidence>
<accession>A0A0D0V0X0</accession>
<keyword evidence="1" id="KW-0812">Transmembrane</keyword>
<dbReference type="AlphaFoldDB" id="A0A0D0V0X0"/>
<feature type="signal peptide" evidence="2">
    <location>
        <begin position="1"/>
        <end position="23"/>
    </location>
</feature>
<keyword evidence="1" id="KW-0472">Membrane</keyword>
<dbReference type="PATRIC" id="fig|47853.6.peg.729"/>
<gene>
    <name evidence="3" type="ORF">TK50_03410</name>
</gene>
<feature type="transmembrane region" description="Helical" evidence="1">
    <location>
        <begin position="345"/>
        <end position="366"/>
    </location>
</feature>
<organism evidence="3 4">
    <name type="scientific">Micromonospora haikouensis</name>
    <dbReference type="NCBI Taxonomy" id="686309"/>
    <lineage>
        <taxon>Bacteria</taxon>
        <taxon>Bacillati</taxon>
        <taxon>Actinomycetota</taxon>
        <taxon>Actinomycetes</taxon>
        <taxon>Micromonosporales</taxon>
        <taxon>Micromonosporaceae</taxon>
        <taxon>Micromonospora</taxon>
    </lineage>
</organism>